<accession>A0A9R1VSS3</accession>
<sequence length="104" mass="11924">MVHHRTTNLAAIAPPLISYHLLRFFDVGYNQSPQPKVSSCMGKMSQDSTRYNTELFWKTGVAFVMRTIGGDRDLLYKNWEQSKLYAVISPQMGKHGCDISWILK</sequence>
<dbReference type="GO" id="GO:0008839">
    <property type="term" value="F:4-hydroxy-tetrahydrodipicolinate reductase"/>
    <property type="evidence" value="ECO:0007669"/>
    <property type="project" value="InterPro"/>
</dbReference>
<evidence type="ECO:0000313" key="2">
    <source>
        <dbReference type="Proteomes" id="UP000235145"/>
    </source>
</evidence>
<gene>
    <name evidence="1" type="ORF">LSAT_V11C400199450</name>
</gene>
<reference evidence="1 2" key="1">
    <citation type="journal article" date="2017" name="Nat. Commun.">
        <title>Genome assembly with in vitro proximity ligation data and whole-genome triplication in lettuce.</title>
        <authorList>
            <person name="Reyes-Chin-Wo S."/>
            <person name="Wang Z."/>
            <person name="Yang X."/>
            <person name="Kozik A."/>
            <person name="Arikit S."/>
            <person name="Song C."/>
            <person name="Xia L."/>
            <person name="Froenicke L."/>
            <person name="Lavelle D.O."/>
            <person name="Truco M.J."/>
            <person name="Xia R."/>
            <person name="Zhu S."/>
            <person name="Xu C."/>
            <person name="Xu H."/>
            <person name="Xu X."/>
            <person name="Cox K."/>
            <person name="Korf I."/>
            <person name="Meyers B.C."/>
            <person name="Michelmore R.W."/>
        </authorList>
    </citation>
    <scope>NUCLEOTIDE SEQUENCE [LARGE SCALE GENOMIC DNA]</scope>
    <source>
        <strain evidence="2">cv. Salinas</strain>
        <tissue evidence="1">Seedlings</tissue>
    </source>
</reference>
<comment type="caution">
    <text evidence="1">The sequence shown here is derived from an EMBL/GenBank/DDBJ whole genome shotgun (WGS) entry which is preliminary data.</text>
</comment>
<organism evidence="1 2">
    <name type="scientific">Lactuca sativa</name>
    <name type="common">Garden lettuce</name>
    <dbReference type="NCBI Taxonomy" id="4236"/>
    <lineage>
        <taxon>Eukaryota</taxon>
        <taxon>Viridiplantae</taxon>
        <taxon>Streptophyta</taxon>
        <taxon>Embryophyta</taxon>
        <taxon>Tracheophyta</taxon>
        <taxon>Spermatophyta</taxon>
        <taxon>Magnoliopsida</taxon>
        <taxon>eudicotyledons</taxon>
        <taxon>Gunneridae</taxon>
        <taxon>Pentapetalae</taxon>
        <taxon>asterids</taxon>
        <taxon>campanulids</taxon>
        <taxon>Asterales</taxon>
        <taxon>Asteraceae</taxon>
        <taxon>Cichorioideae</taxon>
        <taxon>Cichorieae</taxon>
        <taxon>Lactucinae</taxon>
        <taxon>Lactuca</taxon>
    </lineage>
</organism>
<dbReference type="GO" id="GO:0009089">
    <property type="term" value="P:lysine biosynthetic process via diaminopimelate"/>
    <property type="evidence" value="ECO:0007669"/>
    <property type="project" value="InterPro"/>
</dbReference>
<dbReference type="PANTHER" id="PTHR20836:SF0">
    <property type="entry name" value="4-HYDROXY-TETRAHYDRODIPICOLINATE REDUCTASE 1, CHLOROPLASTIC-RELATED"/>
    <property type="match status" value="1"/>
</dbReference>
<dbReference type="PANTHER" id="PTHR20836">
    <property type="entry name" value="DIHYDRODIPICOLINATE REDUCTASE"/>
    <property type="match status" value="1"/>
</dbReference>
<dbReference type="Proteomes" id="UP000235145">
    <property type="component" value="Unassembled WGS sequence"/>
</dbReference>
<dbReference type="EMBL" id="NBSK02000004">
    <property type="protein sequence ID" value="KAJ0210588.1"/>
    <property type="molecule type" value="Genomic_DNA"/>
</dbReference>
<dbReference type="AlphaFoldDB" id="A0A9R1VSS3"/>
<protein>
    <submittedName>
        <fullName evidence="1">Uncharacterized protein</fullName>
    </submittedName>
</protein>
<dbReference type="InterPro" id="IPR023940">
    <property type="entry name" value="DHDPR_bac"/>
</dbReference>
<proteinExistence type="predicted"/>
<name>A0A9R1VSS3_LACSA</name>
<keyword evidence="2" id="KW-1185">Reference proteome</keyword>
<evidence type="ECO:0000313" key="1">
    <source>
        <dbReference type="EMBL" id="KAJ0210588.1"/>
    </source>
</evidence>